<evidence type="ECO:0000313" key="5">
    <source>
        <dbReference type="Proteomes" id="UP000319578"/>
    </source>
</evidence>
<dbReference type="AlphaFoldDB" id="A0A0K9YSM8"/>
<reference evidence="4" key="1">
    <citation type="submission" date="2015-07" db="EMBL/GenBank/DDBJ databases">
        <title>Genome sequencing project for genomic taxonomy and phylogenomics of Bacillus-like bacteria.</title>
        <authorList>
            <person name="Liu B."/>
            <person name="Wang J."/>
            <person name="Zhu Y."/>
            <person name="Liu G."/>
            <person name="Chen Q."/>
            <person name="Chen Z."/>
            <person name="Lan J."/>
            <person name="Che J."/>
            <person name="Ge C."/>
            <person name="Shi H."/>
            <person name="Pan Z."/>
            <person name="Liu X."/>
        </authorList>
    </citation>
    <scope>NUCLEOTIDE SEQUENCE [LARGE SCALE GENOMIC DNA]</scope>
    <source>
        <strain evidence="4">DSM 9887</strain>
    </source>
</reference>
<accession>A0A0K9YSM8</accession>
<dbReference type="Proteomes" id="UP000319578">
    <property type="component" value="Unassembled WGS sequence"/>
</dbReference>
<keyword evidence="5" id="KW-1185">Reference proteome</keyword>
<proteinExistence type="predicted"/>
<sequence>MKKKIAMTVMALAVSAMAGSAFAAEKAPEKIEGTAQMKMLNLTTAAPAISLEQMAKEKGITVEELIAQLEKEGKIVKGLAVVDAKIDPANGENNVAMTAIFNMNDEQGNASFSLTKAISLEEMAKEKGITVEELITELEKEGKIIKALPTTEAAQNTEGDSSKAVMMERIELNGEAGDLSTAVPFATVIDLNQLAKEKGITVEELIAQLEKEGKITKMVPTTPATKK</sequence>
<organism evidence="3 4">
    <name type="scientific">Brevibacillus reuszeri</name>
    <dbReference type="NCBI Taxonomy" id="54915"/>
    <lineage>
        <taxon>Bacteria</taxon>
        <taxon>Bacillati</taxon>
        <taxon>Bacillota</taxon>
        <taxon>Bacilli</taxon>
        <taxon>Bacillales</taxon>
        <taxon>Paenibacillaceae</taxon>
        <taxon>Brevibacillus</taxon>
    </lineage>
</organism>
<comment type="caution">
    <text evidence="3">The sequence shown here is derived from an EMBL/GenBank/DDBJ whole genome shotgun (WGS) entry which is preliminary data.</text>
</comment>
<protein>
    <submittedName>
        <fullName evidence="3">Uncharacterized protein</fullName>
    </submittedName>
</protein>
<evidence type="ECO:0000256" key="1">
    <source>
        <dbReference type="SAM" id="SignalP"/>
    </source>
</evidence>
<evidence type="ECO:0000313" key="4">
    <source>
        <dbReference type="Proteomes" id="UP000036834"/>
    </source>
</evidence>
<gene>
    <name evidence="3" type="ORF">ADS79_23285</name>
    <name evidence="2" type="ORF">BRE01_10560</name>
</gene>
<reference evidence="3" key="2">
    <citation type="submission" date="2015-07" db="EMBL/GenBank/DDBJ databases">
        <title>MeaNS - Measles Nucleotide Surveillance Program.</title>
        <authorList>
            <person name="Tran T."/>
            <person name="Druce J."/>
        </authorList>
    </citation>
    <scope>NUCLEOTIDE SEQUENCE</scope>
    <source>
        <strain evidence="3">DSM 9887</strain>
    </source>
</reference>
<name>A0A0K9YSM8_9BACL</name>
<dbReference type="EMBL" id="BJON01000004">
    <property type="protein sequence ID" value="GED67354.1"/>
    <property type="molecule type" value="Genomic_DNA"/>
</dbReference>
<dbReference type="RefSeq" id="WP_049740725.1">
    <property type="nucleotide sequence ID" value="NZ_BJON01000004.1"/>
</dbReference>
<evidence type="ECO:0000313" key="3">
    <source>
        <dbReference type="EMBL" id="KNB71681.1"/>
    </source>
</evidence>
<feature type="chain" id="PRO_5005533822" evidence="1">
    <location>
        <begin position="24"/>
        <end position="227"/>
    </location>
</feature>
<feature type="signal peptide" evidence="1">
    <location>
        <begin position="1"/>
        <end position="23"/>
    </location>
</feature>
<evidence type="ECO:0000313" key="2">
    <source>
        <dbReference type="EMBL" id="GED67354.1"/>
    </source>
</evidence>
<reference evidence="2 5" key="3">
    <citation type="submission" date="2019-06" db="EMBL/GenBank/DDBJ databases">
        <title>Whole genome shotgun sequence of Brevibacillus reuszeri NBRC 15719.</title>
        <authorList>
            <person name="Hosoyama A."/>
            <person name="Uohara A."/>
            <person name="Ohji S."/>
            <person name="Ichikawa N."/>
        </authorList>
    </citation>
    <scope>NUCLEOTIDE SEQUENCE [LARGE SCALE GENOMIC DNA]</scope>
    <source>
        <strain evidence="2 5">NBRC 15719</strain>
    </source>
</reference>
<dbReference type="OrthoDB" id="2736189at2"/>
<dbReference type="EMBL" id="LGIQ01000009">
    <property type="protein sequence ID" value="KNB71681.1"/>
    <property type="molecule type" value="Genomic_DNA"/>
</dbReference>
<dbReference type="PATRIC" id="fig|54915.3.peg.3793"/>
<keyword evidence="1" id="KW-0732">Signal</keyword>
<dbReference type="Proteomes" id="UP000036834">
    <property type="component" value="Unassembled WGS sequence"/>
</dbReference>